<evidence type="ECO:0000313" key="2">
    <source>
        <dbReference type="EMBL" id="GFQ95815.1"/>
    </source>
</evidence>
<dbReference type="AlphaFoldDB" id="A0A8X6G3D2"/>
<feature type="compositionally biased region" description="Polar residues" evidence="1">
    <location>
        <begin position="25"/>
        <end position="46"/>
    </location>
</feature>
<name>A0A8X6G3D2_TRICU</name>
<evidence type="ECO:0000256" key="1">
    <source>
        <dbReference type="SAM" id="MobiDB-lite"/>
    </source>
</evidence>
<comment type="caution">
    <text evidence="2">The sequence shown here is derived from an EMBL/GenBank/DDBJ whole genome shotgun (WGS) entry which is preliminary data.</text>
</comment>
<feature type="region of interest" description="Disordered" evidence="1">
    <location>
        <begin position="1"/>
        <end position="86"/>
    </location>
</feature>
<reference evidence="2" key="1">
    <citation type="submission" date="2020-07" db="EMBL/GenBank/DDBJ databases">
        <title>Multicomponent nature underlies the extraordinary mechanical properties of spider dragline silk.</title>
        <authorList>
            <person name="Kono N."/>
            <person name="Nakamura H."/>
            <person name="Mori M."/>
            <person name="Yoshida Y."/>
            <person name="Ohtoshi R."/>
            <person name="Malay A.D."/>
            <person name="Moran D.A.P."/>
            <person name="Tomita M."/>
            <person name="Numata K."/>
            <person name="Arakawa K."/>
        </authorList>
    </citation>
    <scope>NUCLEOTIDE SEQUENCE</scope>
</reference>
<dbReference type="Proteomes" id="UP000887116">
    <property type="component" value="Unassembled WGS sequence"/>
</dbReference>
<sequence>MAEIYIQPPTFIPNPKDFPDLPPGNNVSVNLTNNSRNATKNKTKAPTDNDGFVSPRKQSKKTKTVDSVVPPTGTSNSFSALAGADSTDLDQTSVPVADRVPPPPSCTNIRLTITLFSRKFNAPTPPQQIN</sequence>
<accession>A0A8X6G3D2</accession>
<evidence type="ECO:0000313" key="3">
    <source>
        <dbReference type="Proteomes" id="UP000887116"/>
    </source>
</evidence>
<proteinExistence type="predicted"/>
<organism evidence="2 3">
    <name type="scientific">Trichonephila clavata</name>
    <name type="common">Joro spider</name>
    <name type="synonym">Nephila clavata</name>
    <dbReference type="NCBI Taxonomy" id="2740835"/>
    <lineage>
        <taxon>Eukaryota</taxon>
        <taxon>Metazoa</taxon>
        <taxon>Ecdysozoa</taxon>
        <taxon>Arthropoda</taxon>
        <taxon>Chelicerata</taxon>
        <taxon>Arachnida</taxon>
        <taxon>Araneae</taxon>
        <taxon>Araneomorphae</taxon>
        <taxon>Entelegynae</taxon>
        <taxon>Araneoidea</taxon>
        <taxon>Nephilidae</taxon>
        <taxon>Trichonephila</taxon>
    </lineage>
</organism>
<keyword evidence="3" id="KW-1185">Reference proteome</keyword>
<dbReference type="EMBL" id="BMAO01004616">
    <property type="protein sequence ID" value="GFQ95815.1"/>
    <property type="molecule type" value="Genomic_DNA"/>
</dbReference>
<protein>
    <submittedName>
        <fullName evidence="2">Uncharacterized protein</fullName>
    </submittedName>
</protein>
<gene>
    <name evidence="2" type="ORF">TNCT_246091</name>
</gene>